<comment type="caution">
    <text evidence="2">The sequence shown here is derived from an EMBL/GenBank/DDBJ whole genome shotgun (WGS) entry which is preliminary data.</text>
</comment>
<dbReference type="EMBL" id="AWWV01013701">
    <property type="protein sequence ID" value="OMO60410.1"/>
    <property type="molecule type" value="Genomic_DNA"/>
</dbReference>
<sequence>MAATRTRTTSQRRANQLVGNRQESRYSDKGW</sequence>
<name>A0A1R3GQZ4_COCAP</name>
<proteinExistence type="predicted"/>
<accession>A0A1R3GQZ4</accession>
<keyword evidence="3" id="KW-1185">Reference proteome</keyword>
<evidence type="ECO:0000256" key="1">
    <source>
        <dbReference type="SAM" id="MobiDB-lite"/>
    </source>
</evidence>
<organism evidence="2 3">
    <name type="scientific">Corchorus capsularis</name>
    <name type="common">Jute</name>
    <dbReference type="NCBI Taxonomy" id="210143"/>
    <lineage>
        <taxon>Eukaryota</taxon>
        <taxon>Viridiplantae</taxon>
        <taxon>Streptophyta</taxon>
        <taxon>Embryophyta</taxon>
        <taxon>Tracheophyta</taxon>
        <taxon>Spermatophyta</taxon>
        <taxon>Magnoliopsida</taxon>
        <taxon>eudicotyledons</taxon>
        <taxon>Gunneridae</taxon>
        <taxon>Pentapetalae</taxon>
        <taxon>rosids</taxon>
        <taxon>malvids</taxon>
        <taxon>Malvales</taxon>
        <taxon>Malvaceae</taxon>
        <taxon>Grewioideae</taxon>
        <taxon>Apeibeae</taxon>
        <taxon>Corchorus</taxon>
    </lineage>
</organism>
<protein>
    <submittedName>
        <fullName evidence="2">Uncharacterized protein</fullName>
    </submittedName>
</protein>
<reference evidence="2 3" key="1">
    <citation type="submission" date="2013-09" db="EMBL/GenBank/DDBJ databases">
        <title>Corchorus capsularis genome sequencing.</title>
        <authorList>
            <person name="Alam M."/>
            <person name="Haque M.S."/>
            <person name="Islam M.S."/>
            <person name="Emdad E.M."/>
            <person name="Islam M.M."/>
            <person name="Ahmed B."/>
            <person name="Halim A."/>
            <person name="Hossen Q.M.M."/>
            <person name="Hossain M.Z."/>
            <person name="Ahmed R."/>
            <person name="Khan M.M."/>
            <person name="Islam R."/>
            <person name="Rashid M.M."/>
            <person name="Khan S.A."/>
            <person name="Rahman M.S."/>
            <person name="Alam M."/>
        </authorList>
    </citation>
    <scope>NUCLEOTIDE SEQUENCE [LARGE SCALE GENOMIC DNA]</scope>
    <source>
        <strain evidence="3">cv. CVL-1</strain>
        <tissue evidence="2">Whole seedling</tissue>
    </source>
</reference>
<dbReference type="AlphaFoldDB" id="A0A1R3GQZ4"/>
<feature type="region of interest" description="Disordered" evidence="1">
    <location>
        <begin position="1"/>
        <end position="31"/>
    </location>
</feature>
<gene>
    <name evidence="2" type="ORF">CCACVL1_24172</name>
</gene>
<feature type="compositionally biased region" description="Low complexity" evidence="1">
    <location>
        <begin position="1"/>
        <end position="14"/>
    </location>
</feature>
<feature type="compositionally biased region" description="Basic and acidic residues" evidence="1">
    <location>
        <begin position="22"/>
        <end position="31"/>
    </location>
</feature>
<evidence type="ECO:0000313" key="2">
    <source>
        <dbReference type="EMBL" id="OMO60410.1"/>
    </source>
</evidence>
<dbReference type="Proteomes" id="UP000188268">
    <property type="component" value="Unassembled WGS sequence"/>
</dbReference>
<dbReference type="Gramene" id="OMO60410">
    <property type="protein sequence ID" value="OMO60410"/>
    <property type="gene ID" value="CCACVL1_24172"/>
</dbReference>
<evidence type="ECO:0000313" key="3">
    <source>
        <dbReference type="Proteomes" id="UP000188268"/>
    </source>
</evidence>